<dbReference type="OMA" id="SMGAYYS"/>
<proteinExistence type="inferred from homology"/>
<name>A0A0U1LIE3_TALIS</name>
<reference evidence="4 5" key="1">
    <citation type="submission" date="2015-04" db="EMBL/GenBank/DDBJ databases">
        <authorList>
            <person name="Syromyatnikov M.Y."/>
            <person name="Popov V.N."/>
        </authorList>
    </citation>
    <scope>NUCLEOTIDE SEQUENCE [LARGE SCALE GENOMIC DNA]</scope>
    <source>
        <strain evidence="4">WF-38-12</strain>
    </source>
</reference>
<dbReference type="InterPro" id="IPR029058">
    <property type="entry name" value="AB_hydrolase_fold"/>
</dbReference>
<dbReference type="Gene3D" id="3.40.50.1820">
    <property type="entry name" value="alpha/beta hydrolase"/>
    <property type="match status" value="1"/>
</dbReference>
<comment type="similarity">
    <text evidence="2">Belongs to the AB hydrolase superfamily. FUS2 hydrolase family.</text>
</comment>
<feature type="domain" description="AB hydrolase-1" evidence="3">
    <location>
        <begin position="239"/>
        <end position="393"/>
    </location>
</feature>
<dbReference type="STRING" id="28573.A0A0U1LIE3"/>
<organism evidence="4 5">
    <name type="scientific">Talaromyces islandicus</name>
    <name type="common">Penicillium islandicum</name>
    <dbReference type="NCBI Taxonomy" id="28573"/>
    <lineage>
        <taxon>Eukaryota</taxon>
        <taxon>Fungi</taxon>
        <taxon>Dikarya</taxon>
        <taxon>Ascomycota</taxon>
        <taxon>Pezizomycotina</taxon>
        <taxon>Eurotiomycetes</taxon>
        <taxon>Eurotiomycetidae</taxon>
        <taxon>Eurotiales</taxon>
        <taxon>Trichocomaceae</taxon>
        <taxon>Talaromyces</taxon>
        <taxon>Talaromyces sect. Islandici</taxon>
    </lineage>
</organism>
<dbReference type="OrthoDB" id="249703at2759"/>
<dbReference type="GO" id="GO:0016787">
    <property type="term" value="F:hydrolase activity"/>
    <property type="evidence" value="ECO:0007669"/>
    <property type="project" value="UniProtKB-KW"/>
</dbReference>
<evidence type="ECO:0000256" key="2">
    <source>
        <dbReference type="ARBA" id="ARBA00038115"/>
    </source>
</evidence>
<dbReference type="PANTHER" id="PTHR22946:SF13">
    <property type="entry name" value="ALPHA_BETA HYDROLASE PSOB"/>
    <property type="match status" value="1"/>
</dbReference>
<keyword evidence="1" id="KW-0378">Hydrolase</keyword>
<evidence type="ECO:0000313" key="4">
    <source>
        <dbReference type="EMBL" id="CRG82765.1"/>
    </source>
</evidence>
<accession>A0A0U1LIE3</accession>
<keyword evidence="5" id="KW-1185">Reference proteome</keyword>
<dbReference type="AlphaFoldDB" id="A0A0U1LIE3"/>
<dbReference type="InterPro" id="IPR000073">
    <property type="entry name" value="AB_hydrolase_1"/>
</dbReference>
<dbReference type="SUPFAM" id="SSF53474">
    <property type="entry name" value="alpha/beta-Hydrolases"/>
    <property type="match status" value="1"/>
</dbReference>
<protein>
    <recommendedName>
        <fullName evidence="3">AB hydrolase-1 domain-containing protein</fullName>
    </recommendedName>
</protein>
<dbReference type="InterPro" id="IPR050261">
    <property type="entry name" value="FrsA_esterase"/>
</dbReference>
<evidence type="ECO:0000313" key="5">
    <source>
        <dbReference type="Proteomes" id="UP000054383"/>
    </source>
</evidence>
<evidence type="ECO:0000256" key="1">
    <source>
        <dbReference type="ARBA" id="ARBA00022801"/>
    </source>
</evidence>
<dbReference type="Pfam" id="PF12697">
    <property type="entry name" value="Abhydrolase_6"/>
    <property type="match status" value="1"/>
</dbReference>
<dbReference type="EMBL" id="CVMT01000001">
    <property type="protein sequence ID" value="CRG82765.1"/>
    <property type="molecule type" value="Genomic_DNA"/>
</dbReference>
<evidence type="ECO:0000259" key="3">
    <source>
        <dbReference type="Pfam" id="PF12697"/>
    </source>
</evidence>
<dbReference type="PANTHER" id="PTHR22946">
    <property type="entry name" value="DIENELACTONE HYDROLASE DOMAIN-CONTAINING PROTEIN-RELATED"/>
    <property type="match status" value="1"/>
</dbReference>
<sequence length="491" mass="54964">MRIYGISKSALNADVFIAISIALNKAIRSSESRTGLDGERWGSKRKPSCFMVRFPVTQTMFRLFKSDFFHFEALRLLSFTPHHGGEVAEFFAALGKIRENDSESWYNAWTDAGAKAEALAAEAELAGNRDAARKAFFRASNYQRAAQFMLNGFSGNDPRILSNSERALGNFWRAASLLDGCSIVRLEIPFTDDDGTISLPAYLCLPPASKRLPGKLPVLMQTVGGDATQEEIFHIYPMAALELGYAVVTFEGPGQGIVIRKHGKHMRPDWEVVVSAALDFTHQYAHDHPELDLDLDRLALVGSSMGGYLALRGAADSRVRACISVDPFYNMFDLLKGRMPEIVRNTFIAGGFVPDGIWDYVFGTLGQANWQTRWEFDFTRWLLGQETAAQMMRKMQEYTLATEDGKGYLTRIRCPTMVTGARFSMYCQPEVSTQRIYDELINVPVDKKLMWVAEDPAEGGLQSKVGAFNVLTTKSFAWLDRIFGIDRKIVL</sequence>
<dbReference type="Gene3D" id="1.20.1440.110">
    <property type="entry name" value="acylaminoacyl peptidase"/>
    <property type="match status" value="1"/>
</dbReference>
<gene>
    <name evidence="4" type="ORF">PISL3812_00111</name>
</gene>
<dbReference type="Proteomes" id="UP000054383">
    <property type="component" value="Unassembled WGS sequence"/>
</dbReference>